<accession>A0A068QYP3</accession>
<dbReference type="HOGENOM" id="CLU_3259988_0_0_6"/>
<name>A0A068QYP3_9GAMM</name>
<dbReference type="STRING" id="351671.XDD1_3266"/>
<dbReference type="EMBL" id="FO704550">
    <property type="protein sequence ID" value="CDG18960.1"/>
    <property type="molecule type" value="Genomic_DNA"/>
</dbReference>
<dbReference type="KEGG" id="xdo:XDD1_3266"/>
<proteinExistence type="predicted"/>
<evidence type="ECO:0000313" key="1">
    <source>
        <dbReference type="EMBL" id="CDG18960.1"/>
    </source>
</evidence>
<reference evidence="1 2" key="1">
    <citation type="submission" date="2013-07" db="EMBL/GenBank/DDBJ databases">
        <authorList>
            <person name="Genoscope - CEA"/>
        </authorList>
    </citation>
    <scope>NUCLEOTIDE SEQUENCE [LARGE SCALE GENOMIC DNA]</scope>
    <source>
        <strain evidence="2">FRM16 / DSM 17909</strain>
    </source>
</reference>
<dbReference type="Proteomes" id="UP000032721">
    <property type="component" value="Chromosome"/>
</dbReference>
<dbReference type="AlphaFoldDB" id="A0A068QYP3"/>
<protein>
    <submittedName>
        <fullName evidence="1">Uncharacterized protein</fullName>
    </submittedName>
</protein>
<sequence length="42" mass="5147">MQLFKLIIRGDLFYLPGEQWGFNKLYRITHWQTSLITEYNVL</sequence>
<gene>
    <name evidence="1" type="ORF">XDD1_3266</name>
</gene>
<organism evidence="1 2">
    <name type="scientific">Xenorhabdus doucetiae</name>
    <dbReference type="NCBI Taxonomy" id="351671"/>
    <lineage>
        <taxon>Bacteria</taxon>
        <taxon>Pseudomonadati</taxon>
        <taxon>Pseudomonadota</taxon>
        <taxon>Gammaproteobacteria</taxon>
        <taxon>Enterobacterales</taxon>
        <taxon>Morganellaceae</taxon>
        <taxon>Xenorhabdus</taxon>
    </lineage>
</organism>
<evidence type="ECO:0000313" key="2">
    <source>
        <dbReference type="Proteomes" id="UP000032721"/>
    </source>
</evidence>